<sequence length="159" mass="16917">MGSVELNHVMDEIIPRGDLGTQALTPAGQSARGGDDAAAALELVSETAAAIREFEKQSAQAVARAHAAANALKEKLERAETRSERAEAALRQAEAEVEDLAAAIVQTHSDLEMLQSQTAAKEAELAASEQRMKDAECRAENADAAIQRIMDAIRTQLPV</sequence>
<organism evidence="2 3">
    <name type="scientific">Methylocystis hirsuta</name>
    <dbReference type="NCBI Taxonomy" id="369798"/>
    <lineage>
        <taxon>Bacteria</taxon>
        <taxon>Pseudomonadati</taxon>
        <taxon>Pseudomonadota</taxon>
        <taxon>Alphaproteobacteria</taxon>
        <taxon>Hyphomicrobiales</taxon>
        <taxon>Methylocystaceae</taxon>
        <taxon>Methylocystis</taxon>
    </lineage>
</organism>
<reference evidence="2 3" key="1">
    <citation type="submission" date="2018-08" db="EMBL/GenBank/DDBJ databases">
        <title>Genome sequence of Methylocystis hirsuta CSC1, a methanotroph able to accumulate PHAs.</title>
        <authorList>
            <person name="Bordel S."/>
            <person name="Rodriguez E."/>
            <person name="Gancedo J."/>
            <person name="Munoz R."/>
        </authorList>
    </citation>
    <scope>NUCLEOTIDE SEQUENCE [LARGE SCALE GENOMIC DNA]</scope>
    <source>
        <strain evidence="2 3">CSC1</strain>
    </source>
</reference>
<dbReference type="Proteomes" id="UP000268623">
    <property type="component" value="Unassembled WGS sequence"/>
</dbReference>
<dbReference type="AlphaFoldDB" id="A0A3M9XRX3"/>
<comment type="caution">
    <text evidence="2">The sequence shown here is derived from an EMBL/GenBank/DDBJ whole genome shotgun (WGS) entry which is preliminary data.</text>
</comment>
<gene>
    <name evidence="2" type="ORF">D1O30_14355</name>
</gene>
<dbReference type="RefSeq" id="WP_123176503.1">
    <property type="nucleotide sequence ID" value="NZ_QWDD01000001.1"/>
</dbReference>
<proteinExistence type="predicted"/>
<name>A0A3M9XRX3_9HYPH</name>
<evidence type="ECO:0000256" key="1">
    <source>
        <dbReference type="SAM" id="Coils"/>
    </source>
</evidence>
<evidence type="ECO:0000313" key="2">
    <source>
        <dbReference type="EMBL" id="RNJ50585.1"/>
    </source>
</evidence>
<keyword evidence="3" id="KW-1185">Reference proteome</keyword>
<dbReference type="EMBL" id="QWDD01000001">
    <property type="protein sequence ID" value="RNJ50585.1"/>
    <property type="molecule type" value="Genomic_DNA"/>
</dbReference>
<accession>A0A3M9XRX3</accession>
<dbReference type="SUPFAM" id="SSF57997">
    <property type="entry name" value="Tropomyosin"/>
    <property type="match status" value="1"/>
</dbReference>
<feature type="coiled-coil region" evidence="1">
    <location>
        <begin position="62"/>
        <end position="152"/>
    </location>
</feature>
<dbReference type="OrthoDB" id="8449042at2"/>
<protein>
    <submittedName>
        <fullName evidence="2">ABC transporter permease</fullName>
    </submittedName>
</protein>
<evidence type="ECO:0000313" key="3">
    <source>
        <dbReference type="Proteomes" id="UP000268623"/>
    </source>
</evidence>
<keyword evidence="1" id="KW-0175">Coiled coil</keyword>